<accession>A0AAU7UJK1</accession>
<evidence type="ECO:0000313" key="1">
    <source>
        <dbReference type="EMBL" id="XBV88706.1"/>
    </source>
</evidence>
<dbReference type="EMBL" id="CP158281">
    <property type="protein sequence ID" value="XBV88706.1"/>
    <property type="molecule type" value="Genomic_DNA"/>
</dbReference>
<organism evidence="1">
    <name type="scientific">Brevibacterium koreense</name>
    <dbReference type="NCBI Taxonomy" id="3140787"/>
    <lineage>
        <taxon>Bacteria</taxon>
        <taxon>Bacillati</taxon>
        <taxon>Actinomycetota</taxon>
        <taxon>Actinomycetes</taxon>
        <taxon>Micrococcales</taxon>
        <taxon>Brevibacteriaceae</taxon>
        <taxon>Brevibacterium</taxon>
    </lineage>
</organism>
<proteinExistence type="predicted"/>
<name>A0AAU7UJK1_9MICO</name>
<dbReference type="KEGG" id="bkr:AAFP32_14235"/>
<protein>
    <submittedName>
        <fullName evidence="1">Uncharacterized protein</fullName>
    </submittedName>
</protein>
<reference evidence="1" key="1">
    <citation type="submission" date="2024-06" db="EMBL/GenBank/DDBJ databases">
        <title>Brevibacterium koreense sp. nov., isolated from jogae-jeotgal, a Korean fermented seafood.</title>
        <authorList>
            <person name="Whon T.W."/>
            <person name="Nam S."/>
            <person name="Kim Y."/>
        </authorList>
    </citation>
    <scope>NUCLEOTIDE SEQUENCE</scope>
    <source>
        <strain evidence="1">CBA3109</strain>
    </source>
</reference>
<dbReference type="AlphaFoldDB" id="A0AAU7UJK1"/>
<sequence length="44" mass="4961">MATVGPNWKSWAASATYETKFSLPEITITDFGRGIEESLVKWLK</sequence>
<gene>
    <name evidence="1" type="ORF">AAFP32_14235</name>
</gene>
<dbReference type="RefSeq" id="WP_350269692.1">
    <property type="nucleotide sequence ID" value="NZ_CP158281.1"/>
</dbReference>